<dbReference type="GO" id="GO:0016052">
    <property type="term" value="P:carbohydrate catabolic process"/>
    <property type="evidence" value="ECO:0007669"/>
    <property type="project" value="TreeGrafter"/>
</dbReference>
<organism evidence="8 9">
    <name type="scientific">Xylocopilactobacillus apicola</name>
    <dbReference type="NCBI Taxonomy" id="2932184"/>
    <lineage>
        <taxon>Bacteria</taxon>
        <taxon>Bacillati</taxon>
        <taxon>Bacillota</taxon>
        <taxon>Bacilli</taxon>
        <taxon>Lactobacillales</taxon>
        <taxon>Lactobacillaceae</taxon>
        <taxon>Xylocopilactobacillus</taxon>
    </lineage>
</organism>
<dbReference type="SUPFAM" id="SSF51569">
    <property type="entry name" value="Aldolase"/>
    <property type="match status" value="1"/>
</dbReference>
<dbReference type="InterPro" id="IPR002915">
    <property type="entry name" value="DeoC/FbaB/LacD_aldolase"/>
</dbReference>
<dbReference type="Pfam" id="PF01791">
    <property type="entry name" value="DeoC"/>
    <property type="match status" value="1"/>
</dbReference>
<dbReference type="PANTHER" id="PTHR10889:SF1">
    <property type="entry name" value="DEOXYRIBOSE-PHOSPHATE ALDOLASE"/>
    <property type="match status" value="1"/>
</dbReference>
<accession>A0AAU9D682</accession>
<dbReference type="AlphaFoldDB" id="A0AAU9D682"/>
<dbReference type="GO" id="GO:0006018">
    <property type="term" value="P:2-deoxyribose 1-phosphate catabolic process"/>
    <property type="evidence" value="ECO:0007669"/>
    <property type="project" value="UniProtKB-UniRule"/>
</dbReference>
<dbReference type="GO" id="GO:0005737">
    <property type="term" value="C:cytoplasm"/>
    <property type="evidence" value="ECO:0007669"/>
    <property type="project" value="UniProtKB-SubCell"/>
</dbReference>
<dbReference type="Proteomes" id="UP001321861">
    <property type="component" value="Chromosome"/>
</dbReference>
<dbReference type="HAMAP" id="MF_00114">
    <property type="entry name" value="DeoC_type1"/>
    <property type="match status" value="1"/>
</dbReference>
<evidence type="ECO:0000256" key="6">
    <source>
        <dbReference type="ARBA" id="ARBA00056337"/>
    </source>
</evidence>
<keyword evidence="2 7" id="KW-0963">Cytoplasm</keyword>
<comment type="similarity">
    <text evidence="1 7">Belongs to the DeoC/FbaB aldolase family. DeoC type 1 subfamily.</text>
</comment>
<dbReference type="PIRSF" id="PIRSF001357">
    <property type="entry name" value="DeoC"/>
    <property type="match status" value="1"/>
</dbReference>
<evidence type="ECO:0000256" key="5">
    <source>
        <dbReference type="ARBA" id="ARBA00048791"/>
    </source>
</evidence>
<dbReference type="EC" id="4.1.2.4" evidence="7"/>
<sequence length="230" mass="25157">MANYTLDDLAQMIDHTNLHADVTQAQIEQLCLEATKYHFKTVTVNSVQTKLCSQFLAETEVLVGAAISYPLGQTSIPAKAFEAEDAISNGAKEIDYVLNLSELKNGNDDYIKTEMQVVFDICSTRDVICKTIFETGYLTDEEIERAVQIALQVNPNFIITGSQKASVEDVKLLKGLVGEKIKIKAAGGIDNLSTMLSMIQAGARRIGTSSGIKIIEEAKMLSDETDVIMI</sequence>
<evidence type="ECO:0000313" key="9">
    <source>
        <dbReference type="Proteomes" id="UP001321861"/>
    </source>
</evidence>
<feature type="active site" description="Proton donor/acceptor" evidence="7">
    <location>
        <position position="184"/>
    </location>
</feature>
<gene>
    <name evidence="8" type="primary">deoC_2</name>
    <name evidence="7" type="synonym">deoC</name>
    <name evidence="8" type="ORF">XA3_14940</name>
</gene>
<evidence type="ECO:0000256" key="7">
    <source>
        <dbReference type="HAMAP-Rule" id="MF_00114"/>
    </source>
</evidence>
<dbReference type="InterPro" id="IPR011343">
    <property type="entry name" value="DeoC"/>
</dbReference>
<dbReference type="InterPro" id="IPR013785">
    <property type="entry name" value="Aldolase_TIM"/>
</dbReference>
<keyword evidence="3 7" id="KW-0456">Lyase</keyword>
<dbReference type="Gene3D" id="3.20.20.70">
    <property type="entry name" value="Aldolase class I"/>
    <property type="match status" value="1"/>
</dbReference>
<comment type="catalytic activity">
    <reaction evidence="5 7">
        <text>2-deoxy-D-ribose 5-phosphate = D-glyceraldehyde 3-phosphate + acetaldehyde</text>
        <dbReference type="Rhea" id="RHEA:12821"/>
        <dbReference type="ChEBI" id="CHEBI:15343"/>
        <dbReference type="ChEBI" id="CHEBI:59776"/>
        <dbReference type="ChEBI" id="CHEBI:62877"/>
        <dbReference type="EC" id="4.1.2.4"/>
    </reaction>
</comment>
<dbReference type="FunFam" id="3.20.20.70:FF:000044">
    <property type="entry name" value="Deoxyribose-phosphate aldolase"/>
    <property type="match status" value="1"/>
</dbReference>
<dbReference type="RefSeq" id="WP_317634866.1">
    <property type="nucleotide sequence ID" value="NZ_AP026802.1"/>
</dbReference>
<evidence type="ECO:0000256" key="1">
    <source>
        <dbReference type="ARBA" id="ARBA00010936"/>
    </source>
</evidence>
<name>A0AAU9D682_9LACO</name>
<evidence type="ECO:0000256" key="3">
    <source>
        <dbReference type="ARBA" id="ARBA00023239"/>
    </source>
</evidence>
<keyword evidence="9" id="KW-1185">Reference proteome</keyword>
<proteinExistence type="inferred from homology"/>
<dbReference type="PANTHER" id="PTHR10889">
    <property type="entry name" value="DEOXYRIBOSE-PHOSPHATE ALDOLASE"/>
    <property type="match status" value="1"/>
</dbReference>
<reference evidence="8 9" key="1">
    <citation type="journal article" date="2023" name="Microbiol. Spectr.">
        <title>Symbiosis of Carpenter Bees with Uncharacterized Lactic Acid Bacteria Showing NAD Auxotrophy.</title>
        <authorList>
            <person name="Kawasaki S."/>
            <person name="Ozawa K."/>
            <person name="Mori T."/>
            <person name="Yamamoto A."/>
            <person name="Ito M."/>
            <person name="Ohkuma M."/>
            <person name="Sakamoto M."/>
            <person name="Matsutani M."/>
        </authorList>
    </citation>
    <scope>NUCLEOTIDE SEQUENCE [LARGE SCALE GENOMIC DNA]</scope>
    <source>
        <strain evidence="8 9">XA3</strain>
    </source>
</reference>
<evidence type="ECO:0000313" key="8">
    <source>
        <dbReference type="EMBL" id="BDR59053.1"/>
    </source>
</evidence>
<evidence type="ECO:0000256" key="2">
    <source>
        <dbReference type="ARBA" id="ARBA00022490"/>
    </source>
</evidence>
<dbReference type="CDD" id="cd00959">
    <property type="entry name" value="DeoC"/>
    <property type="match status" value="1"/>
</dbReference>
<protein>
    <recommendedName>
        <fullName evidence="7">Deoxyribose-phosphate aldolase</fullName>
        <shortName evidence="7">DERA</shortName>
        <ecNumber evidence="7">4.1.2.4</ecNumber>
    </recommendedName>
    <alternativeName>
        <fullName evidence="7">2-deoxy-D-ribose 5-phosphate aldolase</fullName>
    </alternativeName>
    <alternativeName>
        <fullName evidence="7">Phosphodeoxyriboaldolase</fullName>
        <shortName evidence="7">Deoxyriboaldolase</shortName>
    </alternativeName>
</protein>
<dbReference type="GO" id="GO:0009264">
    <property type="term" value="P:deoxyribonucleotide catabolic process"/>
    <property type="evidence" value="ECO:0007669"/>
    <property type="project" value="UniProtKB-UniRule"/>
</dbReference>
<feature type="active site" description="Proton donor/acceptor" evidence="7">
    <location>
        <position position="95"/>
    </location>
</feature>
<dbReference type="GO" id="GO:0004139">
    <property type="term" value="F:deoxyribose-phosphate aldolase activity"/>
    <property type="evidence" value="ECO:0007669"/>
    <property type="project" value="UniProtKB-UniRule"/>
</dbReference>
<comment type="subcellular location">
    <subcellularLocation>
        <location evidence="7">Cytoplasm</location>
    </subcellularLocation>
</comment>
<dbReference type="KEGG" id="xap:XA3_14940"/>
<dbReference type="SMART" id="SM01133">
    <property type="entry name" value="DeoC"/>
    <property type="match status" value="1"/>
</dbReference>
<dbReference type="InterPro" id="IPR028581">
    <property type="entry name" value="DeoC_typeI"/>
</dbReference>
<dbReference type="EMBL" id="AP026802">
    <property type="protein sequence ID" value="BDR59053.1"/>
    <property type="molecule type" value="Genomic_DNA"/>
</dbReference>
<evidence type="ECO:0000256" key="4">
    <source>
        <dbReference type="ARBA" id="ARBA00023270"/>
    </source>
</evidence>
<comment type="pathway">
    <text evidence="7">Carbohydrate degradation; 2-deoxy-D-ribose 1-phosphate degradation; D-glyceraldehyde 3-phosphate and acetaldehyde from 2-deoxy-alpha-D-ribose 1-phosphate: step 2/2.</text>
</comment>
<keyword evidence="4 7" id="KW-0704">Schiff base</keyword>
<comment type="function">
    <text evidence="6 7">Catalyzes a reversible aldol reaction between acetaldehyde and D-glyceraldehyde 3-phosphate to generate 2-deoxy-D-ribose 5-phosphate.</text>
</comment>
<comment type="caution">
    <text evidence="7">Lacks conserved residue(s) required for the propagation of feature annotation.</text>
</comment>
<dbReference type="NCBIfam" id="TIGR00126">
    <property type="entry name" value="deoC"/>
    <property type="match status" value="1"/>
</dbReference>